<sequence length="181" mass="21488">MIKEFSFLNLLIIFNLLILLIFINMINLNPIMILINLITFSFLIALKISLWKSNFLYSIILFLIMISGLLIIFLYFSSLISNVKIDFKFNKLLFLNFLLNYMIFLALNNYLNLMNLKLKKINFLEIYPILKFNEMSNQNILNFYTYPISNFTITSILFLLISLFMIIKICSSKSHTLRKIY</sequence>
<feature type="transmembrane region" description="Helical" evidence="1">
    <location>
        <begin position="92"/>
        <end position="111"/>
    </location>
</feature>
<feature type="transmembrane region" description="Helical" evidence="1">
    <location>
        <begin position="33"/>
        <end position="50"/>
    </location>
</feature>
<evidence type="ECO:0000256" key="1">
    <source>
        <dbReference type="SAM" id="Phobius"/>
    </source>
</evidence>
<keyword evidence="1" id="KW-0812">Transmembrane</keyword>
<gene>
    <name evidence="2" type="primary">nad6</name>
</gene>
<keyword evidence="2" id="KW-0496">Mitochondrion</keyword>
<keyword evidence="1" id="KW-1133">Transmembrane helix</keyword>
<protein>
    <submittedName>
        <fullName evidence="2">NADH dehydrogenase subunit 6</fullName>
    </submittedName>
</protein>
<reference evidence="2" key="1">
    <citation type="submission" date="2018-04" db="EMBL/GenBank/DDBJ databases">
        <title>Evolution of mitochondrial genomes in the ant genus Acropyga (Hymenoptera: Formicidae: Formicinae).</title>
        <authorList>
            <person name="Duan X.-Y."/>
            <person name="Qian Z.-Q."/>
        </authorList>
    </citation>
    <scope>NUCLEOTIDE SEQUENCE</scope>
</reference>
<organism evidence="2">
    <name type="scientific">Acropyga fuhrmanni</name>
    <dbReference type="NCBI Taxonomy" id="602205"/>
    <lineage>
        <taxon>Eukaryota</taxon>
        <taxon>Metazoa</taxon>
        <taxon>Ecdysozoa</taxon>
        <taxon>Arthropoda</taxon>
        <taxon>Hexapoda</taxon>
        <taxon>Insecta</taxon>
        <taxon>Pterygota</taxon>
        <taxon>Neoptera</taxon>
        <taxon>Endopterygota</taxon>
        <taxon>Hymenoptera</taxon>
        <taxon>Apocrita</taxon>
        <taxon>Aculeata</taxon>
        <taxon>Formicoidea</taxon>
        <taxon>Formicidae</taxon>
        <taxon>Formicinae</taxon>
        <taxon>Acropyga</taxon>
    </lineage>
</organism>
<dbReference type="GeneID" id="44800396"/>
<dbReference type="RefSeq" id="YP_009735111.1">
    <property type="nucleotide sequence ID" value="NC_046421.1"/>
</dbReference>
<dbReference type="AlphaFoldDB" id="A0A6G5NIJ9"/>
<evidence type="ECO:0000313" key="2">
    <source>
        <dbReference type="EMBL" id="QBG38605.1"/>
    </source>
</evidence>
<dbReference type="EMBL" id="MH158405">
    <property type="protein sequence ID" value="QBG38605.1"/>
    <property type="molecule type" value="Genomic_DNA"/>
</dbReference>
<keyword evidence="1" id="KW-0472">Membrane</keyword>
<geneLocation type="mitochondrion" evidence="2"/>
<name>A0A6G5NIJ9_9HYME</name>
<feature type="transmembrane region" description="Helical" evidence="1">
    <location>
        <begin position="56"/>
        <end position="80"/>
    </location>
</feature>
<feature type="transmembrane region" description="Helical" evidence="1">
    <location>
        <begin position="6"/>
        <end position="26"/>
    </location>
</feature>
<proteinExistence type="predicted"/>
<accession>A0A6G5NIJ9</accession>
<dbReference type="CTD" id="67122143"/>
<feature type="transmembrane region" description="Helical" evidence="1">
    <location>
        <begin position="151"/>
        <end position="170"/>
    </location>
</feature>